<feature type="region of interest" description="Disordered" evidence="1">
    <location>
        <begin position="233"/>
        <end position="257"/>
    </location>
</feature>
<feature type="compositionally biased region" description="Basic and acidic residues" evidence="1">
    <location>
        <begin position="233"/>
        <end position="246"/>
    </location>
</feature>
<dbReference type="EMBL" id="JARKIB010000446">
    <property type="protein sequence ID" value="KAJ7707185.1"/>
    <property type="molecule type" value="Genomic_DNA"/>
</dbReference>
<feature type="compositionally biased region" description="Basic residues" evidence="1">
    <location>
        <begin position="67"/>
        <end position="88"/>
    </location>
</feature>
<organism evidence="2 3">
    <name type="scientific">Mycena metata</name>
    <dbReference type="NCBI Taxonomy" id="1033252"/>
    <lineage>
        <taxon>Eukaryota</taxon>
        <taxon>Fungi</taxon>
        <taxon>Dikarya</taxon>
        <taxon>Basidiomycota</taxon>
        <taxon>Agaricomycotina</taxon>
        <taxon>Agaricomycetes</taxon>
        <taxon>Agaricomycetidae</taxon>
        <taxon>Agaricales</taxon>
        <taxon>Marasmiineae</taxon>
        <taxon>Mycenaceae</taxon>
        <taxon>Mycena</taxon>
    </lineage>
</organism>
<feature type="compositionally biased region" description="Basic and acidic residues" evidence="1">
    <location>
        <begin position="132"/>
        <end position="153"/>
    </location>
</feature>
<feature type="compositionally biased region" description="Basic residues" evidence="1">
    <location>
        <begin position="35"/>
        <end position="44"/>
    </location>
</feature>
<evidence type="ECO:0000313" key="2">
    <source>
        <dbReference type="EMBL" id="KAJ7707185.1"/>
    </source>
</evidence>
<accession>A0AAD7GXC0</accession>
<feature type="compositionally biased region" description="Basic and acidic residues" evidence="1">
    <location>
        <begin position="57"/>
        <end position="66"/>
    </location>
</feature>
<protein>
    <submittedName>
        <fullName evidence="2">Uncharacterized protein</fullName>
    </submittedName>
</protein>
<evidence type="ECO:0000256" key="1">
    <source>
        <dbReference type="SAM" id="MobiDB-lite"/>
    </source>
</evidence>
<keyword evidence="3" id="KW-1185">Reference proteome</keyword>
<feature type="compositionally biased region" description="Basic residues" evidence="1">
    <location>
        <begin position="9"/>
        <end position="21"/>
    </location>
</feature>
<dbReference type="AlphaFoldDB" id="A0AAD7GXC0"/>
<feature type="region of interest" description="Disordered" evidence="1">
    <location>
        <begin position="105"/>
        <end position="171"/>
    </location>
</feature>
<sequence>MKLNLGRAGRQRLARQKKKRRTALENADEGEQHRNRERRSHRFARGGAGVTCGGPIEGRKGGERWGGKRPPRGRYRGRQPKRAKGRCRKCGERWVRKRPALDVPQATAAKASEGGVGDITPQGAAGYISGTRRGEAGGAKEARCRTHKAKDTVEGSSKGYSGGVRGGAQEGLRVPVRRAGRRGALALKGTGPQGARYGGYKQAGGIEPGKWKAASEGMRAFGTTESVAVEVERAKLGSNKRKEPSGGREPQGSPRNGDPLYGLYLGAVLAPLAAANPQSHVELTNGATFLSVYLQRSLAT</sequence>
<name>A0AAD7GXC0_9AGAR</name>
<gene>
    <name evidence="2" type="ORF">B0H16DRAFT_1481649</name>
</gene>
<reference evidence="2" key="1">
    <citation type="submission" date="2023-03" db="EMBL/GenBank/DDBJ databases">
        <title>Massive genome expansion in bonnet fungi (Mycena s.s.) driven by repeated elements and novel gene families across ecological guilds.</title>
        <authorList>
            <consortium name="Lawrence Berkeley National Laboratory"/>
            <person name="Harder C.B."/>
            <person name="Miyauchi S."/>
            <person name="Viragh M."/>
            <person name="Kuo A."/>
            <person name="Thoen E."/>
            <person name="Andreopoulos B."/>
            <person name="Lu D."/>
            <person name="Skrede I."/>
            <person name="Drula E."/>
            <person name="Henrissat B."/>
            <person name="Morin E."/>
            <person name="Kohler A."/>
            <person name="Barry K."/>
            <person name="LaButti K."/>
            <person name="Morin E."/>
            <person name="Salamov A."/>
            <person name="Lipzen A."/>
            <person name="Mereny Z."/>
            <person name="Hegedus B."/>
            <person name="Baldrian P."/>
            <person name="Stursova M."/>
            <person name="Weitz H."/>
            <person name="Taylor A."/>
            <person name="Grigoriev I.V."/>
            <person name="Nagy L.G."/>
            <person name="Martin F."/>
            <person name="Kauserud H."/>
        </authorList>
    </citation>
    <scope>NUCLEOTIDE SEQUENCE</scope>
    <source>
        <strain evidence="2">CBHHK182m</strain>
    </source>
</reference>
<dbReference type="Proteomes" id="UP001215598">
    <property type="component" value="Unassembled WGS sequence"/>
</dbReference>
<proteinExistence type="predicted"/>
<feature type="compositionally biased region" description="Gly residues" evidence="1">
    <location>
        <begin position="160"/>
        <end position="169"/>
    </location>
</feature>
<feature type="compositionally biased region" description="Gly residues" evidence="1">
    <location>
        <begin position="46"/>
        <end position="56"/>
    </location>
</feature>
<feature type="region of interest" description="Disordered" evidence="1">
    <location>
        <begin position="1"/>
        <end position="90"/>
    </location>
</feature>
<evidence type="ECO:0000313" key="3">
    <source>
        <dbReference type="Proteomes" id="UP001215598"/>
    </source>
</evidence>
<comment type="caution">
    <text evidence="2">The sequence shown here is derived from an EMBL/GenBank/DDBJ whole genome shotgun (WGS) entry which is preliminary data.</text>
</comment>